<feature type="transmembrane region" description="Helical" evidence="1">
    <location>
        <begin position="5"/>
        <end position="22"/>
    </location>
</feature>
<dbReference type="AlphaFoldDB" id="A0A6H2A0K8"/>
<name>A0A6H2A0K8_9ZZZZ</name>
<evidence type="ECO:0000313" key="2">
    <source>
        <dbReference type="EMBL" id="QJA53723.1"/>
    </source>
</evidence>
<dbReference type="EMBL" id="MT144445">
    <property type="protein sequence ID" value="QJA53723.1"/>
    <property type="molecule type" value="Genomic_DNA"/>
</dbReference>
<keyword evidence="1" id="KW-1133">Transmembrane helix</keyword>
<accession>A0A6H2A0K8</accession>
<keyword evidence="1" id="KW-0812">Transmembrane</keyword>
<evidence type="ECO:0008006" key="4">
    <source>
        <dbReference type="Google" id="ProtNLM"/>
    </source>
</evidence>
<feature type="transmembrane region" description="Helical" evidence="1">
    <location>
        <begin position="34"/>
        <end position="53"/>
    </location>
</feature>
<dbReference type="EMBL" id="MT144797">
    <property type="protein sequence ID" value="QJH99569.1"/>
    <property type="molecule type" value="Genomic_DNA"/>
</dbReference>
<gene>
    <name evidence="2" type="ORF">TM448A03825_0008</name>
    <name evidence="3" type="ORF">TM448B01620_0011</name>
</gene>
<reference evidence="2" key="1">
    <citation type="submission" date="2020-03" db="EMBL/GenBank/DDBJ databases">
        <title>The deep terrestrial virosphere.</title>
        <authorList>
            <person name="Holmfeldt K."/>
            <person name="Nilsson E."/>
            <person name="Simone D."/>
            <person name="Lopez-Fernandez M."/>
            <person name="Wu X."/>
            <person name="de Brujin I."/>
            <person name="Lundin D."/>
            <person name="Andersson A."/>
            <person name="Bertilsson S."/>
            <person name="Dopson M."/>
        </authorList>
    </citation>
    <scope>NUCLEOTIDE SEQUENCE</scope>
    <source>
        <strain evidence="2">TM448A03825</strain>
        <strain evidence="3">TM448B01620</strain>
    </source>
</reference>
<evidence type="ECO:0000313" key="3">
    <source>
        <dbReference type="EMBL" id="QJH99569.1"/>
    </source>
</evidence>
<sequence length="150" mass="16423">MLYLIVLAIAIAITVFVIWLVIKDPEGEDVVFAIVASLAVLFMLLTAPIASYLKHADNLGTLRAQKYVIAVYEKRIEELNVVLSKMIPEGRSKNAVLLNQDSPVKSIVDNISIANADLAKARAEEAKAKITIAQRKAGPFAFVVKWCGED</sequence>
<evidence type="ECO:0000256" key="1">
    <source>
        <dbReference type="SAM" id="Phobius"/>
    </source>
</evidence>
<keyword evidence="1" id="KW-0472">Membrane</keyword>
<protein>
    <recommendedName>
        <fullName evidence="4">LemA family protein</fullName>
    </recommendedName>
</protein>
<proteinExistence type="predicted"/>
<organism evidence="2">
    <name type="scientific">viral metagenome</name>
    <dbReference type="NCBI Taxonomy" id="1070528"/>
    <lineage>
        <taxon>unclassified sequences</taxon>
        <taxon>metagenomes</taxon>
        <taxon>organismal metagenomes</taxon>
    </lineage>
</organism>